<keyword evidence="1" id="KW-0472">Membrane</keyword>
<evidence type="ECO:0000313" key="3">
    <source>
        <dbReference type="Proteomes" id="UP000678393"/>
    </source>
</evidence>
<feature type="transmembrane region" description="Helical" evidence="1">
    <location>
        <begin position="36"/>
        <end position="55"/>
    </location>
</feature>
<feature type="non-terminal residue" evidence="2">
    <location>
        <position position="64"/>
    </location>
</feature>
<keyword evidence="3" id="KW-1185">Reference proteome</keyword>
<dbReference type="AlphaFoldDB" id="A0A8S3YDE9"/>
<feature type="non-terminal residue" evidence="2">
    <location>
        <position position="1"/>
    </location>
</feature>
<proteinExistence type="predicted"/>
<protein>
    <submittedName>
        <fullName evidence="2">Uncharacterized protein</fullName>
    </submittedName>
</protein>
<evidence type="ECO:0000313" key="2">
    <source>
        <dbReference type="EMBL" id="CAG5115289.1"/>
    </source>
</evidence>
<name>A0A8S3YDE9_9EUPU</name>
<keyword evidence="1" id="KW-1133">Transmembrane helix</keyword>
<gene>
    <name evidence="2" type="ORF">CUNI_LOCUS847</name>
</gene>
<dbReference type="Proteomes" id="UP000678393">
    <property type="component" value="Unassembled WGS sequence"/>
</dbReference>
<evidence type="ECO:0000256" key="1">
    <source>
        <dbReference type="SAM" id="Phobius"/>
    </source>
</evidence>
<accession>A0A8S3YDE9</accession>
<sequence>LCKINLRVGYNVIVLTNITSVFVPGFQDVHLEGMKFISLHCLYVLLFQGSWNVFIEGHVASRRR</sequence>
<reference evidence="2" key="1">
    <citation type="submission" date="2021-04" db="EMBL/GenBank/DDBJ databases">
        <authorList>
            <consortium name="Molecular Ecology Group"/>
        </authorList>
    </citation>
    <scope>NUCLEOTIDE SEQUENCE</scope>
</reference>
<keyword evidence="1" id="KW-0812">Transmembrane</keyword>
<dbReference type="EMBL" id="CAJHNH020000099">
    <property type="protein sequence ID" value="CAG5115289.1"/>
    <property type="molecule type" value="Genomic_DNA"/>
</dbReference>
<organism evidence="2 3">
    <name type="scientific">Candidula unifasciata</name>
    <dbReference type="NCBI Taxonomy" id="100452"/>
    <lineage>
        <taxon>Eukaryota</taxon>
        <taxon>Metazoa</taxon>
        <taxon>Spiralia</taxon>
        <taxon>Lophotrochozoa</taxon>
        <taxon>Mollusca</taxon>
        <taxon>Gastropoda</taxon>
        <taxon>Heterobranchia</taxon>
        <taxon>Euthyneura</taxon>
        <taxon>Panpulmonata</taxon>
        <taxon>Eupulmonata</taxon>
        <taxon>Stylommatophora</taxon>
        <taxon>Helicina</taxon>
        <taxon>Helicoidea</taxon>
        <taxon>Geomitridae</taxon>
        <taxon>Candidula</taxon>
    </lineage>
</organism>
<comment type="caution">
    <text evidence="2">The sequence shown here is derived from an EMBL/GenBank/DDBJ whole genome shotgun (WGS) entry which is preliminary data.</text>
</comment>